<dbReference type="SUPFAM" id="SSF50182">
    <property type="entry name" value="Sm-like ribonucleoproteins"/>
    <property type="match status" value="1"/>
</dbReference>
<protein>
    <recommendedName>
        <fullName evidence="9">Mechanosensitive ion channel MscS domain-containing protein</fullName>
    </recommendedName>
</protein>
<keyword evidence="6 8" id="KW-0472">Membrane</keyword>
<feature type="region of interest" description="Disordered" evidence="7">
    <location>
        <begin position="1"/>
        <end position="82"/>
    </location>
</feature>
<evidence type="ECO:0000256" key="7">
    <source>
        <dbReference type="SAM" id="MobiDB-lite"/>
    </source>
</evidence>
<dbReference type="PANTHER" id="PTHR31618:SF26">
    <property type="entry name" value="MECHANOSENSITIVE ION CHANNEL PROTEIN"/>
    <property type="match status" value="1"/>
</dbReference>
<dbReference type="EMBL" id="JABCRI010000022">
    <property type="protein sequence ID" value="KAF8378988.1"/>
    <property type="molecule type" value="Genomic_DNA"/>
</dbReference>
<dbReference type="InterPro" id="IPR006685">
    <property type="entry name" value="MscS_channel_2nd"/>
</dbReference>
<dbReference type="GO" id="GO:0008381">
    <property type="term" value="F:mechanosensitive monoatomic ion channel activity"/>
    <property type="evidence" value="ECO:0007669"/>
    <property type="project" value="TreeGrafter"/>
</dbReference>
<dbReference type="PANTHER" id="PTHR31618">
    <property type="entry name" value="MECHANOSENSITIVE ION CHANNEL PROTEIN 5"/>
    <property type="match status" value="1"/>
</dbReference>
<dbReference type="Pfam" id="PF00924">
    <property type="entry name" value="MS_channel_2nd"/>
    <property type="match status" value="1"/>
</dbReference>
<accession>A0A835D3F8</accession>
<comment type="caution">
    <text evidence="10">The sequence shown here is derived from an EMBL/GenBank/DDBJ whole genome shotgun (WGS) entry which is preliminary data.</text>
</comment>
<dbReference type="GO" id="GO:0006820">
    <property type="term" value="P:monoatomic anion transport"/>
    <property type="evidence" value="ECO:0007669"/>
    <property type="project" value="TreeGrafter"/>
</dbReference>
<feature type="compositionally biased region" description="Acidic residues" evidence="7">
    <location>
        <begin position="58"/>
        <end position="67"/>
    </location>
</feature>
<evidence type="ECO:0000256" key="5">
    <source>
        <dbReference type="ARBA" id="ARBA00022989"/>
    </source>
</evidence>
<keyword evidence="5 8" id="KW-1133">Transmembrane helix</keyword>
<dbReference type="PIRSF" id="PIRSF017209">
    <property type="entry name" value="Memb_At2g17000_prd"/>
    <property type="match status" value="1"/>
</dbReference>
<dbReference type="InterPro" id="IPR016688">
    <property type="entry name" value="MscS-like_plants/fungi"/>
</dbReference>
<evidence type="ECO:0000256" key="4">
    <source>
        <dbReference type="ARBA" id="ARBA00022692"/>
    </source>
</evidence>
<dbReference type="OMA" id="HMKVYMQ"/>
<dbReference type="AlphaFoldDB" id="A0A835D3F8"/>
<feature type="transmembrane region" description="Helical" evidence="8">
    <location>
        <begin position="176"/>
        <end position="195"/>
    </location>
</feature>
<proteinExistence type="inferred from homology"/>
<dbReference type="Gene3D" id="2.30.30.60">
    <property type="match status" value="1"/>
</dbReference>
<feature type="transmembrane region" description="Helical" evidence="8">
    <location>
        <begin position="207"/>
        <end position="227"/>
    </location>
</feature>
<feature type="transmembrane region" description="Helical" evidence="8">
    <location>
        <begin position="90"/>
        <end position="114"/>
    </location>
</feature>
<feature type="transmembrane region" description="Helical" evidence="8">
    <location>
        <begin position="126"/>
        <end position="155"/>
    </location>
</feature>
<sequence>MQSQDKGRPTLDQLLHLMERQNTKPKQPLQTELSVCIPGEENPQTTQATTTPNVYDPSSDEDDEDYELNEKDGESVPDNGKKKKKKKKKIGWRALVEWVLFLAIMTCLICSLTVRSLKNEVKWGLAIWKWCLMVMVIFCGRLVSGWVVVLIVFLIERNFMLREKVLYFVYGLRRSFENCVWLSLVLLAWLCMFNPEVHKNHKIVGKLFRALIAILIGTFIWLLKIVLVKMLASSFHVTAFFDRMMESVFHHYILETLSMNEEQRKDSLPQNLTPSKSFTTRLRKSKNYGSSKRIDIEKLRKLTESGSITSPWGVKRLVNYVRLSGLSTISKTIDEFGKTEITSEREAKKTAHRIFKNVAKENAEYIEEDDLSKFLTSNVIDAILPLFEGAAETRRIKKSSLTNWVLQAYTERKHLANSLNDTRTAVHQLHKLASAVVLVIITVLSIMVMGLATSKVILVVTSQLLLVGFMFKNTCKTIFESIIFVFVMHPFDVGDRCVIDGVQMVVDEMNILTTVFLRYDMEKIYYPNSVLVTKPISNFKRSPDMGDSVDFTIDVSTSIENVTALEKAIQTYIERKPKYWNQKHALIVKEIEDVNKMKMSLYVQHTMNYQDFGERNKRRSKLVFELKKIFENLGIKYNLLPQKVHLTQLHMENEEMPMQS</sequence>
<dbReference type="Proteomes" id="UP000655225">
    <property type="component" value="Unassembled WGS sequence"/>
</dbReference>
<evidence type="ECO:0000256" key="1">
    <source>
        <dbReference type="ARBA" id="ARBA00004141"/>
    </source>
</evidence>
<feature type="transmembrane region" description="Helical" evidence="8">
    <location>
        <begin position="432"/>
        <end position="452"/>
    </location>
</feature>
<evidence type="ECO:0000313" key="11">
    <source>
        <dbReference type="Proteomes" id="UP000655225"/>
    </source>
</evidence>
<keyword evidence="3" id="KW-0813">Transport</keyword>
<dbReference type="InterPro" id="IPR023408">
    <property type="entry name" value="MscS_beta-dom_sf"/>
</dbReference>
<comment type="subcellular location">
    <subcellularLocation>
        <location evidence="1">Membrane</location>
        <topology evidence="1">Multi-pass membrane protein</topology>
    </subcellularLocation>
</comment>
<evidence type="ECO:0000256" key="6">
    <source>
        <dbReference type="ARBA" id="ARBA00023136"/>
    </source>
</evidence>
<feature type="compositionally biased region" description="Low complexity" evidence="7">
    <location>
        <begin position="40"/>
        <end position="57"/>
    </location>
</feature>
<evidence type="ECO:0000313" key="10">
    <source>
        <dbReference type="EMBL" id="KAF8378988.1"/>
    </source>
</evidence>
<keyword evidence="4 8" id="KW-0812">Transmembrane</keyword>
<organism evidence="10 11">
    <name type="scientific">Tetracentron sinense</name>
    <name type="common">Spur-leaf</name>
    <dbReference type="NCBI Taxonomy" id="13715"/>
    <lineage>
        <taxon>Eukaryota</taxon>
        <taxon>Viridiplantae</taxon>
        <taxon>Streptophyta</taxon>
        <taxon>Embryophyta</taxon>
        <taxon>Tracheophyta</taxon>
        <taxon>Spermatophyta</taxon>
        <taxon>Magnoliopsida</taxon>
        <taxon>Trochodendrales</taxon>
        <taxon>Trochodendraceae</taxon>
        <taxon>Tetracentron</taxon>
    </lineage>
</organism>
<dbReference type="OrthoDB" id="544685at2759"/>
<evidence type="ECO:0000256" key="2">
    <source>
        <dbReference type="ARBA" id="ARBA00008017"/>
    </source>
</evidence>
<evidence type="ECO:0000256" key="3">
    <source>
        <dbReference type="ARBA" id="ARBA00022448"/>
    </source>
</evidence>
<dbReference type="InterPro" id="IPR010920">
    <property type="entry name" value="LSM_dom_sf"/>
</dbReference>
<evidence type="ECO:0000259" key="9">
    <source>
        <dbReference type="Pfam" id="PF00924"/>
    </source>
</evidence>
<evidence type="ECO:0000256" key="8">
    <source>
        <dbReference type="SAM" id="Phobius"/>
    </source>
</evidence>
<gene>
    <name evidence="10" type="ORF">HHK36_028415</name>
</gene>
<feature type="domain" description="Mechanosensitive ion channel MscS" evidence="9">
    <location>
        <begin position="483"/>
        <end position="541"/>
    </location>
</feature>
<dbReference type="GO" id="GO:0005886">
    <property type="term" value="C:plasma membrane"/>
    <property type="evidence" value="ECO:0007669"/>
    <property type="project" value="TreeGrafter"/>
</dbReference>
<dbReference type="GO" id="GO:0050982">
    <property type="term" value="P:detection of mechanical stimulus"/>
    <property type="evidence" value="ECO:0007669"/>
    <property type="project" value="TreeGrafter"/>
</dbReference>
<reference evidence="10 11" key="1">
    <citation type="submission" date="2020-04" db="EMBL/GenBank/DDBJ databases">
        <title>Plant Genome Project.</title>
        <authorList>
            <person name="Zhang R.-G."/>
        </authorList>
    </citation>
    <scope>NUCLEOTIDE SEQUENCE [LARGE SCALE GENOMIC DNA]</scope>
    <source>
        <strain evidence="10">YNK0</strain>
        <tissue evidence="10">Leaf</tissue>
    </source>
</reference>
<dbReference type="FunFam" id="2.30.30.60:FF:000003">
    <property type="entry name" value="Predicted mechanosensitive ion channel"/>
    <property type="match status" value="1"/>
</dbReference>
<keyword evidence="11" id="KW-1185">Reference proteome</keyword>
<feature type="compositionally biased region" description="Polar residues" evidence="7">
    <location>
        <begin position="24"/>
        <end position="33"/>
    </location>
</feature>
<name>A0A835D3F8_TETSI</name>
<comment type="similarity">
    <text evidence="2">Belongs to the MscS (TC 1.A.23) family.</text>
</comment>